<dbReference type="OrthoDB" id="4150821at2759"/>
<gene>
    <name evidence="2" type="ORF">K444DRAFT_609937</name>
</gene>
<dbReference type="GeneID" id="36587737"/>
<accession>A0A2J6TJ79</accession>
<dbReference type="RefSeq" id="XP_024739967.1">
    <property type="nucleotide sequence ID" value="XM_024879660.1"/>
</dbReference>
<proteinExistence type="predicted"/>
<dbReference type="EMBL" id="KZ613782">
    <property type="protein sequence ID" value="PMD63063.1"/>
    <property type="molecule type" value="Genomic_DNA"/>
</dbReference>
<evidence type="ECO:0000313" key="3">
    <source>
        <dbReference type="Proteomes" id="UP000235371"/>
    </source>
</evidence>
<dbReference type="InParanoid" id="A0A2J6TJ79"/>
<reference evidence="2 3" key="1">
    <citation type="submission" date="2016-04" db="EMBL/GenBank/DDBJ databases">
        <title>A degradative enzymes factory behind the ericoid mycorrhizal symbiosis.</title>
        <authorList>
            <consortium name="DOE Joint Genome Institute"/>
            <person name="Martino E."/>
            <person name="Morin E."/>
            <person name="Grelet G."/>
            <person name="Kuo A."/>
            <person name="Kohler A."/>
            <person name="Daghino S."/>
            <person name="Barry K."/>
            <person name="Choi C."/>
            <person name="Cichocki N."/>
            <person name="Clum A."/>
            <person name="Copeland A."/>
            <person name="Hainaut M."/>
            <person name="Haridas S."/>
            <person name="Labutti K."/>
            <person name="Lindquist E."/>
            <person name="Lipzen A."/>
            <person name="Khouja H.-R."/>
            <person name="Murat C."/>
            <person name="Ohm R."/>
            <person name="Olson A."/>
            <person name="Spatafora J."/>
            <person name="Veneault-Fourrey C."/>
            <person name="Henrissat B."/>
            <person name="Grigoriev I."/>
            <person name="Martin F."/>
            <person name="Perotto S."/>
        </authorList>
    </citation>
    <scope>NUCLEOTIDE SEQUENCE [LARGE SCALE GENOMIC DNA]</scope>
    <source>
        <strain evidence="2 3">E</strain>
    </source>
</reference>
<feature type="compositionally biased region" description="Polar residues" evidence="1">
    <location>
        <begin position="75"/>
        <end position="85"/>
    </location>
</feature>
<dbReference type="Proteomes" id="UP000235371">
    <property type="component" value="Unassembled WGS sequence"/>
</dbReference>
<organism evidence="2 3">
    <name type="scientific">Hyaloscypha bicolor E</name>
    <dbReference type="NCBI Taxonomy" id="1095630"/>
    <lineage>
        <taxon>Eukaryota</taxon>
        <taxon>Fungi</taxon>
        <taxon>Dikarya</taxon>
        <taxon>Ascomycota</taxon>
        <taxon>Pezizomycotina</taxon>
        <taxon>Leotiomycetes</taxon>
        <taxon>Helotiales</taxon>
        <taxon>Hyaloscyphaceae</taxon>
        <taxon>Hyaloscypha</taxon>
        <taxon>Hyaloscypha bicolor</taxon>
    </lineage>
</organism>
<evidence type="ECO:0000256" key="1">
    <source>
        <dbReference type="SAM" id="MobiDB-lite"/>
    </source>
</evidence>
<feature type="compositionally biased region" description="Polar residues" evidence="1">
    <location>
        <begin position="13"/>
        <end position="24"/>
    </location>
</feature>
<evidence type="ECO:0000313" key="2">
    <source>
        <dbReference type="EMBL" id="PMD63063.1"/>
    </source>
</evidence>
<dbReference type="AlphaFoldDB" id="A0A2J6TJ79"/>
<feature type="region of interest" description="Disordered" evidence="1">
    <location>
        <begin position="75"/>
        <end position="99"/>
    </location>
</feature>
<protein>
    <submittedName>
        <fullName evidence="2">Uncharacterized protein</fullName>
    </submittedName>
</protein>
<sequence>MVIRKKEKKSQAPPDTSISKTGEYSVSFGRPESYKPIQTAAPVVRSPITGLPLISTRDLNYFFNLAASLYRDTTGEQNQASSGSSAGVDAPPSYGDDFQETQMDSTAVLVIWLFRLTATHVLPITERFHLGPADRQPLYSLTAQPSIRSAQEFNELSIQRRDPIKGVCPPTNLPLPLFIVSNAI</sequence>
<feature type="region of interest" description="Disordered" evidence="1">
    <location>
        <begin position="1"/>
        <end position="24"/>
    </location>
</feature>
<keyword evidence="3" id="KW-1185">Reference proteome</keyword>
<name>A0A2J6TJ79_9HELO</name>